<sequence>MTEEVLDDEFKQSIQDWAYGIADVLDECQRNITEYTNEEFQYLLQCLIECDQEGFAKLMEEMRLEINHQKLN</sequence>
<accession>A0ABX3A233</accession>
<dbReference type="Proteomes" id="UP000094329">
    <property type="component" value="Unassembled WGS sequence"/>
</dbReference>
<comment type="caution">
    <text evidence="1">The sequence shown here is derived from an EMBL/GenBank/DDBJ whole genome shotgun (WGS) entry which is preliminary data.</text>
</comment>
<gene>
    <name evidence="1" type="ORF">BGC07_08245</name>
</gene>
<reference evidence="1 2" key="1">
    <citation type="submission" date="2016-08" db="EMBL/GenBank/DDBJ databases">
        <title>Draft genome sequence of Candidatus Piscirickettsia litoralis, from seawater.</title>
        <authorList>
            <person name="Wan X."/>
            <person name="Lee A.J."/>
            <person name="Hou S."/>
            <person name="Donachie S.P."/>
        </authorList>
    </citation>
    <scope>NUCLEOTIDE SEQUENCE [LARGE SCALE GENOMIC DNA]</scope>
    <source>
        <strain evidence="1 2">Y2</strain>
    </source>
</reference>
<dbReference type="RefSeq" id="WP_069312712.1">
    <property type="nucleotide sequence ID" value="NZ_MDTU01000001.1"/>
</dbReference>
<evidence type="ECO:0000313" key="1">
    <source>
        <dbReference type="EMBL" id="ODN42916.1"/>
    </source>
</evidence>
<proteinExistence type="predicted"/>
<name>A0ABX3A233_9GAMM</name>
<keyword evidence="2" id="KW-1185">Reference proteome</keyword>
<organism evidence="1 2">
    <name type="scientific">Piscirickettsia litoralis</name>
    <dbReference type="NCBI Taxonomy" id="1891921"/>
    <lineage>
        <taxon>Bacteria</taxon>
        <taxon>Pseudomonadati</taxon>
        <taxon>Pseudomonadota</taxon>
        <taxon>Gammaproteobacteria</taxon>
        <taxon>Thiotrichales</taxon>
        <taxon>Piscirickettsiaceae</taxon>
        <taxon>Piscirickettsia</taxon>
    </lineage>
</organism>
<evidence type="ECO:0000313" key="2">
    <source>
        <dbReference type="Proteomes" id="UP000094329"/>
    </source>
</evidence>
<protein>
    <submittedName>
        <fullName evidence="1">Uncharacterized protein</fullName>
    </submittedName>
</protein>
<dbReference type="EMBL" id="MDTU01000001">
    <property type="protein sequence ID" value="ODN42916.1"/>
    <property type="molecule type" value="Genomic_DNA"/>
</dbReference>